<name>M4B5T3_HYAAE</name>
<dbReference type="Proteomes" id="UP000011713">
    <property type="component" value="Unassembled WGS sequence"/>
</dbReference>
<dbReference type="InParanoid" id="M4B5T3"/>
<dbReference type="EMBL" id="JH598461">
    <property type="status" value="NOT_ANNOTATED_CDS"/>
    <property type="molecule type" value="Genomic_DNA"/>
</dbReference>
<evidence type="ECO:0000313" key="2">
    <source>
        <dbReference type="Proteomes" id="UP000011713"/>
    </source>
</evidence>
<keyword evidence="2" id="KW-1185">Reference proteome</keyword>
<reference evidence="2" key="1">
    <citation type="journal article" date="2010" name="Science">
        <title>Signatures of adaptation to obligate biotrophy in the Hyaloperonospora arabidopsidis genome.</title>
        <authorList>
            <person name="Baxter L."/>
            <person name="Tripathy S."/>
            <person name="Ishaque N."/>
            <person name="Boot N."/>
            <person name="Cabral A."/>
            <person name="Kemen E."/>
            <person name="Thines M."/>
            <person name="Ah-Fong A."/>
            <person name="Anderson R."/>
            <person name="Badejoko W."/>
            <person name="Bittner-Eddy P."/>
            <person name="Boore J.L."/>
            <person name="Chibucos M.C."/>
            <person name="Coates M."/>
            <person name="Dehal P."/>
            <person name="Delehaunty K."/>
            <person name="Dong S."/>
            <person name="Downton P."/>
            <person name="Dumas B."/>
            <person name="Fabro G."/>
            <person name="Fronick C."/>
            <person name="Fuerstenberg S.I."/>
            <person name="Fulton L."/>
            <person name="Gaulin E."/>
            <person name="Govers F."/>
            <person name="Hughes L."/>
            <person name="Humphray S."/>
            <person name="Jiang R.H."/>
            <person name="Judelson H."/>
            <person name="Kamoun S."/>
            <person name="Kyung K."/>
            <person name="Meijer H."/>
            <person name="Minx P."/>
            <person name="Morris P."/>
            <person name="Nelson J."/>
            <person name="Phuntumart V."/>
            <person name="Qutob D."/>
            <person name="Rehmany A."/>
            <person name="Rougon-Cardoso A."/>
            <person name="Ryden P."/>
            <person name="Torto-Alalibo T."/>
            <person name="Studholme D."/>
            <person name="Wang Y."/>
            <person name="Win J."/>
            <person name="Wood J."/>
            <person name="Clifton S.W."/>
            <person name="Rogers J."/>
            <person name="Van den Ackerveken G."/>
            <person name="Jones J.D."/>
            <person name="McDowell J.M."/>
            <person name="Beynon J."/>
            <person name="Tyler B.M."/>
        </authorList>
    </citation>
    <scope>NUCLEOTIDE SEQUENCE [LARGE SCALE GENOMIC DNA]</scope>
    <source>
        <strain evidence="2">Emoy2</strain>
    </source>
</reference>
<sequence>MVRARGESYCTWSCCWCCWTGRLSCATTSGLVAAGRGTPSRRARHCRHRRYRNRTAWQRQQQQLLGLAECYEKAEA</sequence>
<accession>M4B5T3</accession>
<reference evidence="1" key="2">
    <citation type="submission" date="2015-06" db="UniProtKB">
        <authorList>
            <consortium name="EnsemblProtists"/>
        </authorList>
    </citation>
    <scope>IDENTIFICATION</scope>
    <source>
        <strain evidence="1">Emoy2</strain>
    </source>
</reference>
<dbReference type="HOGENOM" id="CLU_2659847_0_0_1"/>
<protein>
    <submittedName>
        <fullName evidence="1">Uncharacterized protein</fullName>
    </submittedName>
</protein>
<organism evidence="1 2">
    <name type="scientific">Hyaloperonospora arabidopsidis (strain Emoy2)</name>
    <name type="common">Downy mildew agent</name>
    <name type="synonym">Peronospora arabidopsidis</name>
    <dbReference type="NCBI Taxonomy" id="559515"/>
    <lineage>
        <taxon>Eukaryota</taxon>
        <taxon>Sar</taxon>
        <taxon>Stramenopiles</taxon>
        <taxon>Oomycota</taxon>
        <taxon>Peronosporomycetes</taxon>
        <taxon>Peronosporales</taxon>
        <taxon>Peronosporaceae</taxon>
        <taxon>Hyaloperonospora</taxon>
    </lineage>
</organism>
<dbReference type="VEuPathDB" id="FungiDB:HpaG801633"/>
<dbReference type="AlphaFoldDB" id="M4B5T3"/>
<proteinExistence type="predicted"/>
<dbReference type="EnsemblProtists" id="HpaT801633">
    <property type="protein sequence ID" value="HpaP801633"/>
    <property type="gene ID" value="HpaG801633"/>
</dbReference>
<evidence type="ECO:0000313" key="1">
    <source>
        <dbReference type="EnsemblProtists" id="HpaP801633"/>
    </source>
</evidence>